<evidence type="ECO:0000313" key="2">
    <source>
        <dbReference type="EMBL" id="CAI2768614.1"/>
    </source>
</evidence>
<sequence>MGETPSWTDIMQAFAAVIGVPLTIYTLYKLVAKDKERQAEIQNLTVIANQLTNMQIESEKRYKSSKKPNILIFIENIPERKSLKFIFKNTNLNSSLTGYNLANSAKIKNLDIARSGILNNEGSQTFYIDFNYNLQPIKNLKLDIDYSTEEGYIFIQDIIVWEQNGVYKMVPGPIIDKNNSALK</sequence>
<keyword evidence="1" id="KW-0812">Transmembrane</keyword>
<reference evidence="2" key="1">
    <citation type="submission" date="2022-09" db="EMBL/GenBank/DDBJ databases">
        <authorList>
            <person name="Duchaud E."/>
        </authorList>
    </citation>
    <scope>NUCLEOTIDE SEQUENCE</scope>
    <source>
        <strain evidence="2">TRV642</strain>
    </source>
</reference>
<evidence type="ECO:0000313" key="3">
    <source>
        <dbReference type="Proteomes" id="UP001152749"/>
    </source>
</evidence>
<accession>A0A9W4X4M1</accession>
<dbReference type="EMBL" id="OX336425">
    <property type="protein sequence ID" value="CAI2768614.1"/>
    <property type="molecule type" value="Genomic_DNA"/>
</dbReference>
<protein>
    <submittedName>
        <fullName evidence="2">Uncharacterized protein</fullName>
    </submittedName>
</protein>
<name>A0A9W4X4M1_9FLAO</name>
<dbReference type="Proteomes" id="UP001152749">
    <property type="component" value="Chromosome"/>
</dbReference>
<feature type="transmembrane region" description="Helical" evidence="1">
    <location>
        <begin position="6"/>
        <end position="28"/>
    </location>
</feature>
<keyword evidence="1" id="KW-1133">Transmembrane helix</keyword>
<dbReference type="KEGG" id="fcs:TRV642_3872"/>
<gene>
    <name evidence="2" type="ORF">TRV642_3872</name>
</gene>
<keyword evidence="1" id="KW-0472">Membrane</keyword>
<evidence type="ECO:0000256" key="1">
    <source>
        <dbReference type="SAM" id="Phobius"/>
    </source>
</evidence>
<proteinExistence type="predicted"/>
<dbReference type="AlphaFoldDB" id="A0A9W4X4M1"/>
<dbReference type="RefSeq" id="WP_263361198.1">
    <property type="nucleotide sequence ID" value="NZ_OX336425.1"/>
</dbReference>
<organism evidence="2 3">
    <name type="scientific">Flavobacterium collinsii</name>
    <dbReference type="NCBI Taxonomy" id="1114861"/>
    <lineage>
        <taxon>Bacteria</taxon>
        <taxon>Pseudomonadati</taxon>
        <taxon>Bacteroidota</taxon>
        <taxon>Flavobacteriia</taxon>
        <taxon>Flavobacteriales</taxon>
        <taxon>Flavobacteriaceae</taxon>
        <taxon>Flavobacterium</taxon>
    </lineage>
</organism>